<evidence type="ECO:0000313" key="3">
    <source>
        <dbReference type="EMBL" id="MBS2961871.1"/>
    </source>
</evidence>
<feature type="region of interest" description="Disordered" evidence="1">
    <location>
        <begin position="94"/>
        <end position="138"/>
    </location>
</feature>
<keyword evidence="4" id="KW-1185">Reference proteome</keyword>
<dbReference type="AlphaFoldDB" id="A0A8J7WGT2"/>
<keyword evidence="2" id="KW-0472">Membrane</keyword>
<keyword evidence="2" id="KW-0812">Transmembrane</keyword>
<name>A0A8J7WGT2_9ACTN</name>
<comment type="caution">
    <text evidence="3">The sequence shown here is derived from an EMBL/GenBank/DDBJ whole genome shotgun (WGS) entry which is preliminary data.</text>
</comment>
<feature type="compositionally biased region" description="Gly residues" evidence="1">
    <location>
        <begin position="123"/>
        <end position="138"/>
    </location>
</feature>
<keyword evidence="2" id="KW-1133">Transmembrane helix</keyword>
<evidence type="ECO:0000256" key="2">
    <source>
        <dbReference type="SAM" id="Phobius"/>
    </source>
</evidence>
<protein>
    <submittedName>
        <fullName evidence="3">Uncharacterized protein</fullName>
    </submittedName>
</protein>
<evidence type="ECO:0000256" key="1">
    <source>
        <dbReference type="SAM" id="MobiDB-lite"/>
    </source>
</evidence>
<evidence type="ECO:0000313" key="4">
    <source>
        <dbReference type="Proteomes" id="UP000677913"/>
    </source>
</evidence>
<dbReference type="Proteomes" id="UP000677913">
    <property type="component" value="Unassembled WGS sequence"/>
</dbReference>
<dbReference type="EMBL" id="JAGSXH010000004">
    <property type="protein sequence ID" value="MBS2961871.1"/>
    <property type="molecule type" value="Genomic_DNA"/>
</dbReference>
<gene>
    <name evidence="3" type="ORF">KGA66_02345</name>
</gene>
<reference evidence="3" key="1">
    <citation type="submission" date="2021-04" db="EMBL/GenBank/DDBJ databases">
        <title>Genome based classification of Actinospica acidithermotolerans sp. nov., an actinobacterium isolated from an Indonesian hot spring.</title>
        <authorList>
            <person name="Kusuma A.B."/>
            <person name="Putra K.E."/>
            <person name="Nafisah S."/>
            <person name="Loh J."/>
            <person name="Nouioui I."/>
            <person name="Goodfellow M."/>
        </authorList>
    </citation>
    <scope>NUCLEOTIDE SEQUENCE</scope>
    <source>
        <strain evidence="3">DSM 45618</strain>
    </source>
</reference>
<feature type="transmembrane region" description="Helical" evidence="2">
    <location>
        <begin position="21"/>
        <end position="42"/>
    </location>
</feature>
<proteinExistence type="predicted"/>
<dbReference type="RefSeq" id="WP_211463949.1">
    <property type="nucleotide sequence ID" value="NZ_JAGSXH010000004.1"/>
</dbReference>
<feature type="compositionally biased region" description="Low complexity" evidence="1">
    <location>
        <begin position="112"/>
        <end position="122"/>
    </location>
</feature>
<accession>A0A8J7WGT2</accession>
<sequence length="138" mass="13894">MSITTLFRTTSQARLRVAARAGAVAAATAVPLLAASSAFAAYHHYDGEDSGPGLSVLQTLGIYLGIPLALFLLISFLVVMPGWVRGDRNRREVGWAGQSGQAEASTSENAPGSGSSSSAQQGVGAGKSPGSGGASGSW</sequence>
<feature type="transmembrane region" description="Helical" evidence="2">
    <location>
        <begin position="62"/>
        <end position="84"/>
    </location>
</feature>
<organism evidence="3 4">
    <name type="scientific">Actinocrinis puniceicyclus</name>
    <dbReference type="NCBI Taxonomy" id="977794"/>
    <lineage>
        <taxon>Bacteria</taxon>
        <taxon>Bacillati</taxon>
        <taxon>Actinomycetota</taxon>
        <taxon>Actinomycetes</taxon>
        <taxon>Catenulisporales</taxon>
        <taxon>Actinospicaceae</taxon>
        <taxon>Actinocrinis</taxon>
    </lineage>
</organism>
<feature type="compositionally biased region" description="Polar residues" evidence="1">
    <location>
        <begin position="98"/>
        <end position="110"/>
    </location>
</feature>